<proteinExistence type="inferred from homology"/>
<comment type="caution">
    <text evidence="4">The sequence shown here is derived from an EMBL/GenBank/DDBJ whole genome shotgun (WGS) entry which is preliminary data.</text>
</comment>
<dbReference type="EMBL" id="RJVA01000014">
    <property type="protein sequence ID" value="ROQ90693.1"/>
    <property type="molecule type" value="Genomic_DNA"/>
</dbReference>
<dbReference type="PANTHER" id="PTHR46268">
    <property type="entry name" value="STRESS RESPONSE PROTEIN NHAX"/>
    <property type="match status" value="1"/>
</dbReference>
<reference evidence="4 5" key="1">
    <citation type="submission" date="2018-11" db="EMBL/GenBank/DDBJ databases">
        <title>Genomic Encyclopedia of Type Strains, Phase IV (KMG-IV): sequencing the most valuable type-strain genomes for metagenomic binning, comparative biology and taxonomic classification.</title>
        <authorList>
            <person name="Goeker M."/>
        </authorList>
    </citation>
    <scope>NUCLEOTIDE SEQUENCE [LARGE SCALE GENOMIC DNA]</scope>
    <source>
        <strain evidence="4 5">DSM 22027</strain>
    </source>
</reference>
<dbReference type="InterPro" id="IPR006015">
    <property type="entry name" value="Universal_stress_UspA"/>
</dbReference>
<feature type="domain" description="UspA" evidence="3">
    <location>
        <begin position="1"/>
        <end position="141"/>
    </location>
</feature>
<accession>A0A3N1UKP5</accession>
<dbReference type="InterPro" id="IPR014729">
    <property type="entry name" value="Rossmann-like_a/b/a_fold"/>
</dbReference>
<keyword evidence="5" id="KW-1185">Reference proteome</keyword>
<comment type="subcellular location">
    <subcellularLocation>
        <location evidence="2">Cytoplasm</location>
    </subcellularLocation>
</comment>
<dbReference type="PANTHER" id="PTHR46268:SF6">
    <property type="entry name" value="UNIVERSAL STRESS PROTEIN UP12"/>
    <property type="match status" value="1"/>
</dbReference>
<dbReference type="PRINTS" id="PR01438">
    <property type="entry name" value="UNVRSLSTRESS"/>
</dbReference>
<evidence type="ECO:0000259" key="3">
    <source>
        <dbReference type="Pfam" id="PF00582"/>
    </source>
</evidence>
<comment type="similarity">
    <text evidence="1 2">Belongs to the universal stress protein A family.</text>
</comment>
<evidence type="ECO:0000313" key="5">
    <source>
        <dbReference type="Proteomes" id="UP000276223"/>
    </source>
</evidence>
<dbReference type="SUPFAM" id="SSF52402">
    <property type="entry name" value="Adenine nucleotide alpha hydrolases-like"/>
    <property type="match status" value="1"/>
</dbReference>
<dbReference type="RefSeq" id="WP_170161804.1">
    <property type="nucleotide sequence ID" value="NZ_RJVA01000014.1"/>
</dbReference>
<dbReference type="AlphaFoldDB" id="A0A3N1UKP5"/>
<name>A0A3N1UKP5_9BACT</name>
<dbReference type="PIRSF" id="PIRSF006276">
    <property type="entry name" value="UspA"/>
    <property type="match status" value="1"/>
</dbReference>
<dbReference type="GO" id="GO:0005737">
    <property type="term" value="C:cytoplasm"/>
    <property type="evidence" value="ECO:0007669"/>
    <property type="project" value="UniProtKB-SubCell"/>
</dbReference>
<dbReference type="InterPro" id="IPR006016">
    <property type="entry name" value="UspA"/>
</dbReference>
<evidence type="ECO:0000256" key="2">
    <source>
        <dbReference type="PIRNR" id="PIRNR006276"/>
    </source>
</evidence>
<protein>
    <recommendedName>
        <fullName evidence="2">Universal stress protein</fullName>
    </recommendedName>
</protein>
<gene>
    <name evidence="4" type="ORF">EDC27_2578</name>
</gene>
<dbReference type="Pfam" id="PF00582">
    <property type="entry name" value="Usp"/>
    <property type="match status" value="1"/>
</dbReference>
<evidence type="ECO:0000313" key="4">
    <source>
        <dbReference type="EMBL" id="ROQ90693.1"/>
    </source>
</evidence>
<keyword evidence="2" id="KW-0963">Cytoplasm</keyword>
<organism evidence="4 5">
    <name type="scientific">Desulfosoma caldarium</name>
    <dbReference type="NCBI Taxonomy" id="610254"/>
    <lineage>
        <taxon>Bacteria</taxon>
        <taxon>Pseudomonadati</taxon>
        <taxon>Thermodesulfobacteriota</taxon>
        <taxon>Syntrophobacteria</taxon>
        <taxon>Syntrophobacterales</taxon>
        <taxon>Syntrophobacteraceae</taxon>
        <taxon>Desulfosoma</taxon>
    </lineage>
</organism>
<dbReference type="Gene3D" id="3.40.50.620">
    <property type="entry name" value="HUPs"/>
    <property type="match status" value="1"/>
</dbReference>
<dbReference type="CDD" id="cd00293">
    <property type="entry name" value="USP-like"/>
    <property type="match status" value="1"/>
</dbReference>
<evidence type="ECO:0000256" key="1">
    <source>
        <dbReference type="ARBA" id="ARBA00008791"/>
    </source>
</evidence>
<sequence length="152" mass="16799">MFKKILFPVDFSPVSEKIVPVVREMAERFQAKVHVLFVARIFDDLGSMYVPRPSIKTIQTELAEGARKKLNEFLQQHFQDLPMEGQVVSGDPAEEILKFAATQGMDLIVMGTHGRKGLERIVFGSVAERVVKGASVPVLTVNPYGEEAPSAA</sequence>
<dbReference type="Proteomes" id="UP000276223">
    <property type="component" value="Unassembled WGS sequence"/>
</dbReference>